<evidence type="ECO:0000313" key="10">
    <source>
        <dbReference type="Proteomes" id="UP001454036"/>
    </source>
</evidence>
<dbReference type="InterPro" id="IPR011009">
    <property type="entry name" value="Kinase-like_dom_sf"/>
</dbReference>
<dbReference type="Proteomes" id="UP001454036">
    <property type="component" value="Unassembled WGS sequence"/>
</dbReference>
<comment type="caution">
    <text evidence="9">The sequence shown here is derived from an EMBL/GenBank/DDBJ whole genome shotgun (WGS) entry which is preliminary data.</text>
</comment>
<dbReference type="InterPro" id="IPR001245">
    <property type="entry name" value="Ser-Thr/Tyr_kinase_cat_dom"/>
</dbReference>
<keyword evidence="10" id="KW-1185">Reference proteome</keyword>
<evidence type="ECO:0000313" key="9">
    <source>
        <dbReference type="EMBL" id="GAA0166152.1"/>
    </source>
</evidence>
<dbReference type="InterPro" id="IPR017441">
    <property type="entry name" value="Protein_kinase_ATP_BS"/>
</dbReference>
<dbReference type="PROSITE" id="PS00107">
    <property type="entry name" value="PROTEIN_KINASE_ATP"/>
    <property type="match status" value="1"/>
</dbReference>
<feature type="region of interest" description="Disordered" evidence="7">
    <location>
        <begin position="667"/>
        <end position="694"/>
    </location>
</feature>
<dbReference type="Gene3D" id="1.10.510.10">
    <property type="entry name" value="Transferase(Phosphotransferase) domain 1"/>
    <property type="match status" value="1"/>
</dbReference>
<keyword evidence="1 9" id="KW-0723">Serine/threonine-protein kinase</keyword>
<dbReference type="InterPro" id="IPR000719">
    <property type="entry name" value="Prot_kinase_dom"/>
</dbReference>
<evidence type="ECO:0000256" key="5">
    <source>
        <dbReference type="ARBA" id="ARBA00022840"/>
    </source>
</evidence>
<dbReference type="GO" id="GO:0005524">
    <property type="term" value="F:ATP binding"/>
    <property type="evidence" value="ECO:0007669"/>
    <property type="project" value="UniProtKB-UniRule"/>
</dbReference>
<dbReference type="InterPro" id="IPR050167">
    <property type="entry name" value="Ser_Thr_protein_kinase"/>
</dbReference>
<dbReference type="PROSITE" id="PS50011">
    <property type="entry name" value="PROTEIN_KINASE_DOM"/>
    <property type="match status" value="1"/>
</dbReference>
<keyword evidence="3 6" id="KW-0547">Nucleotide-binding</keyword>
<evidence type="ECO:0000259" key="8">
    <source>
        <dbReference type="PROSITE" id="PS50011"/>
    </source>
</evidence>
<dbReference type="Gene3D" id="3.30.200.20">
    <property type="entry name" value="Phosphorylase Kinase, domain 1"/>
    <property type="match status" value="1"/>
</dbReference>
<evidence type="ECO:0000256" key="4">
    <source>
        <dbReference type="ARBA" id="ARBA00022777"/>
    </source>
</evidence>
<dbReference type="AlphaFoldDB" id="A0AAV3QVR6"/>
<organism evidence="9 10">
    <name type="scientific">Lithospermum erythrorhizon</name>
    <name type="common">Purple gromwell</name>
    <name type="synonym">Lithospermum officinale var. erythrorhizon</name>
    <dbReference type="NCBI Taxonomy" id="34254"/>
    <lineage>
        <taxon>Eukaryota</taxon>
        <taxon>Viridiplantae</taxon>
        <taxon>Streptophyta</taxon>
        <taxon>Embryophyta</taxon>
        <taxon>Tracheophyta</taxon>
        <taxon>Spermatophyta</taxon>
        <taxon>Magnoliopsida</taxon>
        <taxon>eudicotyledons</taxon>
        <taxon>Gunneridae</taxon>
        <taxon>Pentapetalae</taxon>
        <taxon>asterids</taxon>
        <taxon>lamiids</taxon>
        <taxon>Boraginales</taxon>
        <taxon>Boraginaceae</taxon>
        <taxon>Boraginoideae</taxon>
        <taxon>Lithospermeae</taxon>
        <taxon>Lithospermum</taxon>
    </lineage>
</organism>
<evidence type="ECO:0000256" key="2">
    <source>
        <dbReference type="ARBA" id="ARBA00022679"/>
    </source>
</evidence>
<dbReference type="PRINTS" id="PR00109">
    <property type="entry name" value="TYRKINASE"/>
</dbReference>
<dbReference type="SUPFAM" id="SSF56112">
    <property type="entry name" value="Protein kinase-like (PK-like)"/>
    <property type="match status" value="1"/>
</dbReference>
<evidence type="ECO:0000256" key="7">
    <source>
        <dbReference type="SAM" id="MobiDB-lite"/>
    </source>
</evidence>
<name>A0AAV3QVR6_LITER</name>
<dbReference type="PROSITE" id="PS00108">
    <property type="entry name" value="PROTEIN_KINASE_ST"/>
    <property type="match status" value="1"/>
</dbReference>
<evidence type="ECO:0000256" key="1">
    <source>
        <dbReference type="ARBA" id="ARBA00022527"/>
    </source>
</evidence>
<dbReference type="EMBL" id="BAABME010005627">
    <property type="protein sequence ID" value="GAA0166152.1"/>
    <property type="molecule type" value="Genomic_DNA"/>
</dbReference>
<feature type="binding site" evidence="6">
    <location>
        <position position="819"/>
    </location>
    <ligand>
        <name>ATP</name>
        <dbReference type="ChEBI" id="CHEBI:30616"/>
    </ligand>
</feature>
<dbReference type="SUPFAM" id="SSF54277">
    <property type="entry name" value="CAD &amp; PB1 domains"/>
    <property type="match status" value="1"/>
</dbReference>
<dbReference type="CDD" id="cd06410">
    <property type="entry name" value="PB1_UP2"/>
    <property type="match status" value="1"/>
</dbReference>
<dbReference type="CDD" id="cd13999">
    <property type="entry name" value="STKc_MAP3K-like"/>
    <property type="match status" value="1"/>
</dbReference>
<dbReference type="FunFam" id="1.10.510.10:FF:000142">
    <property type="entry name" value="Octicosapeptide/phox/Bem1p domain kinase superfamily protein"/>
    <property type="match status" value="1"/>
</dbReference>
<dbReference type="Gene3D" id="3.10.20.90">
    <property type="entry name" value="Phosphatidylinositol 3-kinase Catalytic Subunit, Chain A, domain 1"/>
    <property type="match status" value="1"/>
</dbReference>
<feature type="compositionally biased region" description="Basic and acidic residues" evidence="7">
    <location>
        <begin position="241"/>
        <end position="252"/>
    </location>
</feature>
<feature type="region of interest" description="Disordered" evidence="7">
    <location>
        <begin position="206"/>
        <end position="266"/>
    </location>
</feature>
<feature type="region of interest" description="Disordered" evidence="7">
    <location>
        <begin position="341"/>
        <end position="366"/>
    </location>
</feature>
<feature type="domain" description="Protein kinase" evidence="8">
    <location>
        <begin position="782"/>
        <end position="1048"/>
    </location>
</feature>
<protein>
    <submittedName>
        <fullName evidence="9">Non-receptor serine/threonine protein kinase</fullName>
    </submittedName>
</protein>
<dbReference type="GO" id="GO:0005737">
    <property type="term" value="C:cytoplasm"/>
    <property type="evidence" value="ECO:0007669"/>
    <property type="project" value="TreeGrafter"/>
</dbReference>
<dbReference type="PANTHER" id="PTHR23257:SF703">
    <property type="entry name" value="KINASE SUPERFAMILY WITH OCTICOSAPEPTIDE_PHOX_BEM1P DOMAIN-CONTAINING PROTEIN"/>
    <property type="match status" value="1"/>
</dbReference>
<dbReference type="GO" id="GO:0004674">
    <property type="term" value="F:protein serine/threonine kinase activity"/>
    <property type="evidence" value="ECO:0007669"/>
    <property type="project" value="UniProtKB-KW"/>
</dbReference>
<feature type="compositionally biased region" description="Polar residues" evidence="7">
    <location>
        <begin position="212"/>
        <end position="221"/>
    </location>
</feature>
<dbReference type="SMART" id="SM00220">
    <property type="entry name" value="S_TKc"/>
    <property type="match status" value="1"/>
</dbReference>
<dbReference type="Pfam" id="PF07714">
    <property type="entry name" value="PK_Tyr_Ser-Thr"/>
    <property type="match status" value="1"/>
</dbReference>
<keyword evidence="2" id="KW-0808">Transferase</keyword>
<keyword evidence="4 9" id="KW-0418">Kinase</keyword>
<dbReference type="FunFam" id="3.10.20.90:FF:000058">
    <property type="entry name" value="Octicosapeptide/phox/Bem1p domain kinase superfamily protein"/>
    <property type="match status" value="1"/>
</dbReference>
<feature type="compositionally biased region" description="Polar residues" evidence="7">
    <location>
        <begin position="1"/>
        <end position="16"/>
    </location>
</feature>
<reference evidence="9 10" key="1">
    <citation type="submission" date="2024-01" db="EMBL/GenBank/DDBJ databases">
        <title>The complete chloroplast genome sequence of Lithospermum erythrorhizon: insights into the phylogenetic relationship among Boraginaceae species and the maternal lineages of purple gromwells.</title>
        <authorList>
            <person name="Okada T."/>
            <person name="Watanabe K."/>
        </authorList>
    </citation>
    <scope>NUCLEOTIDE SEQUENCE [LARGE SCALE GENOMIC DNA]</scope>
</reference>
<feature type="region of interest" description="Disordered" evidence="7">
    <location>
        <begin position="1"/>
        <end position="20"/>
    </location>
</feature>
<keyword evidence="5 6" id="KW-0067">ATP-binding</keyword>
<proteinExistence type="predicted"/>
<dbReference type="InterPro" id="IPR000270">
    <property type="entry name" value="PB1_dom"/>
</dbReference>
<evidence type="ECO:0000256" key="6">
    <source>
        <dbReference type="PROSITE-ProRule" id="PRU10141"/>
    </source>
</evidence>
<gene>
    <name evidence="9" type="ORF">LIER_21376</name>
</gene>
<dbReference type="GO" id="GO:0007165">
    <property type="term" value="P:signal transduction"/>
    <property type="evidence" value="ECO:0007669"/>
    <property type="project" value="TreeGrafter"/>
</dbReference>
<accession>A0AAV3QVR6</accession>
<dbReference type="InterPro" id="IPR008271">
    <property type="entry name" value="Ser/Thr_kinase_AS"/>
</dbReference>
<dbReference type="Pfam" id="PF00564">
    <property type="entry name" value="PB1"/>
    <property type="match status" value="1"/>
</dbReference>
<sequence length="1055" mass="118541">MDTASLTPDSQPSSNDDNPRVKLLCSFSGCILPRPQDGKLRYVGGETRIVSVPRDIDYDDLMVKMREIFEGAEGLKYQQPDEDLDALVSVVNDDDVTNMMEEYDKLGAGNGFTRLRIFLVSQSDQECSFADGDEINHERWYVDALNSLNESPEFTRQQSSDFHRVVSTEDVHLTEQYFNRMNLDGSLNHQRNFDLPMAHVNLRHLRIPPPGSLQTQQSVDPRQNDLEVPWSPSYYSPRQPEINDPRPSKEFPRSPSSSHFHTPYSEFSDQRFGQMPEEYNSHQVNHVHEHPIQYTDNLVLLPTGPVPIEKPGFPGNILHPSNVYEGNSKCENCRVSKRNQAFPTSPWNPEEQPHREFSTGNGYHQGPNICAVSPPYRDTSVLNSESNMNYPYVSREQRNHWSMYNDTHRHDGGWFLQHQSQLRAEELRHVCGAGRVTDSDNFVTDNAIPTVHAKVVDRPHMPSHLLHHEGPSLVQGVPELGNQMFNDQAVATGTPVHIPPINEQMVRQANPSFVYGADNISQVPHGHGPSQTIFRNIHSPMQDGLCNASGFTQMANDSINPGFMRTTAHSPMLRLGMESPQKNLGIDVRALPQYSRGQPFMMPSSYTAEPDLRNENNVTNRLGDEIFQRGEKEINQEAEPDLKICNGTISKQNIDLTDEPLSQSFRGSVQGQIGKRSSGVNPVESDLRTPHGQSETLDDMACAKQAMLENVMEVGAELQGGIGSDIEHVSVAKSVQNEPHQKVRDMNEDLDIDSDNDNKIEPTAAEEEAIKNGLQTVKNDDLEEIRELGSGTYGSVFHGKWKGSDVAVKRIKASYFAGKSSERERLIADFWKEALMLSSLHHPNVVSFYGVVRDGPDGSLATVTEFMVNGSLKQFLRKKDRTIDRRKRLLIAMDTAFGMEYLHGRNIVHFDLKCENLLVNMRDPHRPVCKIGDLGLSKVKQHTLVSGGVRGTLPWMAPELLSGKTNMVSDKIDVYSFGIVMWELLTGDQPYSDMHSASIIGGIVNDSLRPEIPTWCDPEWKSLMESCWATDPGKRPSFCEISQKLRTMAAAMNLK</sequence>
<evidence type="ECO:0000256" key="3">
    <source>
        <dbReference type="ARBA" id="ARBA00022741"/>
    </source>
</evidence>
<dbReference type="SMART" id="SM00666">
    <property type="entry name" value="PB1"/>
    <property type="match status" value="1"/>
</dbReference>
<dbReference type="PANTHER" id="PTHR23257">
    <property type="entry name" value="SERINE-THREONINE PROTEIN KINASE"/>
    <property type="match status" value="1"/>
</dbReference>